<reference evidence="4" key="1">
    <citation type="journal article" date="2019" name="Int. J. Syst. Evol. Microbiol.">
        <title>The Global Catalogue of Microorganisms (GCM) 10K type strain sequencing project: providing services to taxonomists for standard genome sequencing and annotation.</title>
        <authorList>
            <consortium name="The Broad Institute Genomics Platform"/>
            <consortium name="The Broad Institute Genome Sequencing Center for Infectious Disease"/>
            <person name="Wu L."/>
            <person name="Ma J."/>
        </authorList>
    </citation>
    <scope>NUCLEOTIDE SEQUENCE [LARGE SCALE GENOMIC DNA]</scope>
    <source>
        <strain evidence="4">JCM 17442</strain>
    </source>
</reference>
<dbReference type="InterPro" id="IPR002575">
    <property type="entry name" value="Aminoglycoside_PTrfase"/>
</dbReference>
<dbReference type="Gene3D" id="1.20.58.840">
    <property type="match status" value="1"/>
</dbReference>
<protein>
    <recommendedName>
        <fullName evidence="2">Aminoglycoside phosphotransferase domain-containing protein</fullName>
    </recommendedName>
</protein>
<sequence>MRDEFGLVLIDAERFGGGLDPDAVVWRAVSDDGRVWAVKWTRRDNRFGLRLARSLAEAATPGVPEPRLSRSGRPWAAVDGGLLSITPWVDGREAYDTGLSAGEWLALGELLRRIHEHDPGRGLSRAAVDRGAPRRGIRRAGTHVKRRLSEVDGLVAAARAEVESGSADPAVRAFVAGWPAVRARIRALRRSASRLKRDRSPAVRVSCHGDPHLGNVVVDDAGQPWLIDFDDAVRAPKEVDLLLVDPGVLFVHRPSAADLEAFARGYGDTEVDEDRVLRFGCVRAIEDLVETAHELLAGEERPASAVTASAAPASAAPASPVTASSADLLALFDGILSPDGLAGIVERRLAERPRGEPASGSLEIERPERAPRTRIANDA</sequence>
<accession>A0ABP8E1T8</accession>
<evidence type="ECO:0000256" key="1">
    <source>
        <dbReference type="SAM" id="MobiDB-lite"/>
    </source>
</evidence>
<dbReference type="InterPro" id="IPR011009">
    <property type="entry name" value="Kinase-like_dom_sf"/>
</dbReference>
<dbReference type="Proteomes" id="UP001501594">
    <property type="component" value="Unassembled WGS sequence"/>
</dbReference>
<dbReference type="SUPFAM" id="SSF56112">
    <property type="entry name" value="Protein kinase-like (PK-like)"/>
    <property type="match status" value="1"/>
</dbReference>
<evidence type="ECO:0000313" key="3">
    <source>
        <dbReference type="EMBL" id="GAA4265959.1"/>
    </source>
</evidence>
<comment type="caution">
    <text evidence="3">The sequence shown here is derived from an EMBL/GenBank/DDBJ whole genome shotgun (WGS) entry which is preliminary data.</text>
</comment>
<name>A0ABP8E1T8_9MICO</name>
<dbReference type="Gene3D" id="1.10.510.10">
    <property type="entry name" value="Transferase(Phosphotransferase) domain 1"/>
    <property type="match status" value="1"/>
</dbReference>
<feature type="region of interest" description="Disordered" evidence="1">
    <location>
        <begin position="348"/>
        <end position="379"/>
    </location>
</feature>
<feature type="compositionally biased region" description="Basic and acidic residues" evidence="1">
    <location>
        <begin position="363"/>
        <end position="379"/>
    </location>
</feature>
<evidence type="ECO:0000259" key="2">
    <source>
        <dbReference type="Pfam" id="PF01636"/>
    </source>
</evidence>
<dbReference type="Gene3D" id="3.30.200.20">
    <property type="entry name" value="Phosphorylase Kinase, domain 1"/>
    <property type="match status" value="1"/>
</dbReference>
<organism evidence="3 4">
    <name type="scientific">Frondihabitans peucedani</name>
    <dbReference type="NCBI Taxonomy" id="598626"/>
    <lineage>
        <taxon>Bacteria</taxon>
        <taxon>Bacillati</taxon>
        <taxon>Actinomycetota</taxon>
        <taxon>Actinomycetes</taxon>
        <taxon>Micrococcales</taxon>
        <taxon>Microbacteriaceae</taxon>
        <taxon>Frondihabitans</taxon>
    </lineage>
</organism>
<dbReference type="Pfam" id="PF01636">
    <property type="entry name" value="APH"/>
    <property type="match status" value="1"/>
</dbReference>
<proteinExistence type="predicted"/>
<dbReference type="EMBL" id="BAABAU010000001">
    <property type="protein sequence ID" value="GAA4265959.1"/>
    <property type="molecule type" value="Genomic_DNA"/>
</dbReference>
<gene>
    <name evidence="3" type="ORF">GCM10022256_15710</name>
</gene>
<evidence type="ECO:0000313" key="4">
    <source>
        <dbReference type="Proteomes" id="UP001501594"/>
    </source>
</evidence>
<keyword evidence="4" id="KW-1185">Reference proteome</keyword>
<feature type="domain" description="Aminoglycoside phosphotransferase" evidence="2">
    <location>
        <begin position="13"/>
        <end position="271"/>
    </location>
</feature>